<proteinExistence type="predicted"/>
<dbReference type="InterPro" id="IPR004245">
    <property type="entry name" value="DUF229"/>
</dbReference>
<accession>A0A0B1T6S7</accession>
<feature type="transmembrane region" description="Helical" evidence="1">
    <location>
        <begin position="9"/>
        <end position="26"/>
    </location>
</feature>
<sequence length="613" mass="71540">MKWPIRRQILLVLVFVIGLIVIYDYRRQNSNVGRHRKVHKNQKGCKLPHTDPYDPSILSYLKTPPPLQCEGLQYEYTYLTDDELLHLNKTAFEQVGLSLACYYRCFDRVDGDDFSLKFEQWKEIVEPTKPGCEFIETYCQRTSFPKTTVYYNNHNQVLENTTKSASRAPSTKKDVIIVLFDSVSHSTFIRSLPKSLEVLKSKYKSYIFDGFSKVGDNSFPNGVAFLAGKNGYTEFGDVRGYFDDHPIIWKDFRRAGYKTYYAEDYTDFNIFSYLAKGFRHKPVDCYLRPFWLNIYGSYLHRRSKYLCYGNHAMHNLELNYLSQFLKKNKDPPKFALNWFTEISHDYLNTVNVADDDFADFLKRHYEDLKESFVFVISDHGHRFDPIRQTAIGRIEERFPFFSMHIPESLRRTLPELDGVIQRNTEVLTAFWDFYVTMREIIDLGVANKWSQLNAPPTKNPRNHNYSKRGQSLLRPIKDRNCEEAGITEDFCMCYPEVAVSIRSPLIKRFGRELISHLNQLLTPYKQCATLKITKILHATKIEDELSEEEEKYRVSVEAAPSSGVFEAVLKYNEKTNHAAVYGNVNRVNSYGNQSICVKVAEMRKFCYCTPNAN</sequence>
<dbReference type="PANTHER" id="PTHR10974">
    <property type="entry name" value="FI08016P-RELATED"/>
    <property type="match status" value="1"/>
</dbReference>
<organism evidence="2 3">
    <name type="scientific">Oesophagostomum dentatum</name>
    <name type="common">Nodular worm</name>
    <dbReference type="NCBI Taxonomy" id="61180"/>
    <lineage>
        <taxon>Eukaryota</taxon>
        <taxon>Metazoa</taxon>
        <taxon>Ecdysozoa</taxon>
        <taxon>Nematoda</taxon>
        <taxon>Chromadorea</taxon>
        <taxon>Rhabditida</taxon>
        <taxon>Rhabditina</taxon>
        <taxon>Rhabditomorpha</taxon>
        <taxon>Strongyloidea</taxon>
        <taxon>Strongylidae</taxon>
        <taxon>Oesophagostomum</taxon>
    </lineage>
</organism>
<evidence type="ECO:0000313" key="2">
    <source>
        <dbReference type="EMBL" id="KHJ92944.1"/>
    </source>
</evidence>
<dbReference type="OrthoDB" id="413313at2759"/>
<dbReference type="Pfam" id="PF02995">
    <property type="entry name" value="DUF229"/>
    <property type="match status" value="1"/>
</dbReference>
<dbReference type="InterPro" id="IPR017850">
    <property type="entry name" value="Alkaline_phosphatase_core_sf"/>
</dbReference>
<keyword evidence="1" id="KW-1133">Transmembrane helix</keyword>
<keyword evidence="1" id="KW-0472">Membrane</keyword>
<dbReference type="EMBL" id="KN551036">
    <property type="protein sequence ID" value="KHJ92944.1"/>
    <property type="molecule type" value="Genomic_DNA"/>
</dbReference>
<keyword evidence="1" id="KW-0812">Transmembrane</keyword>
<dbReference type="CDD" id="cd16021">
    <property type="entry name" value="ALP_like"/>
    <property type="match status" value="1"/>
</dbReference>
<dbReference type="PANTHER" id="PTHR10974:SF48">
    <property type="entry name" value="SULFATASE DOMAIN-CONTAINING PROTEIN"/>
    <property type="match status" value="1"/>
</dbReference>
<dbReference type="AlphaFoldDB" id="A0A0B1T6S7"/>
<evidence type="ECO:0000313" key="3">
    <source>
        <dbReference type="Proteomes" id="UP000053660"/>
    </source>
</evidence>
<evidence type="ECO:0000256" key="1">
    <source>
        <dbReference type="SAM" id="Phobius"/>
    </source>
</evidence>
<dbReference type="SUPFAM" id="SSF53649">
    <property type="entry name" value="Alkaline phosphatase-like"/>
    <property type="match status" value="1"/>
</dbReference>
<dbReference type="Proteomes" id="UP000053660">
    <property type="component" value="Unassembled WGS sequence"/>
</dbReference>
<dbReference type="FunFam" id="3.40.720.10:FF:000017">
    <property type="entry name" value="Predicted protein"/>
    <property type="match status" value="1"/>
</dbReference>
<protein>
    <submittedName>
        <fullName evidence="2">Uncharacterized protein</fullName>
    </submittedName>
</protein>
<name>A0A0B1T6S7_OESDE</name>
<reference evidence="2 3" key="1">
    <citation type="submission" date="2014-03" db="EMBL/GenBank/DDBJ databases">
        <title>Draft genome of the hookworm Oesophagostomum dentatum.</title>
        <authorList>
            <person name="Mitreva M."/>
        </authorList>
    </citation>
    <scope>NUCLEOTIDE SEQUENCE [LARGE SCALE GENOMIC DNA]</scope>
    <source>
        <strain evidence="2 3">OD-Hann</strain>
    </source>
</reference>
<dbReference type="GO" id="GO:0005615">
    <property type="term" value="C:extracellular space"/>
    <property type="evidence" value="ECO:0007669"/>
    <property type="project" value="TreeGrafter"/>
</dbReference>
<keyword evidence="3" id="KW-1185">Reference proteome</keyword>
<gene>
    <name evidence="2" type="ORF">OESDEN_07150</name>
</gene>
<dbReference type="Gene3D" id="3.40.720.10">
    <property type="entry name" value="Alkaline Phosphatase, subunit A"/>
    <property type="match status" value="1"/>
</dbReference>